<comment type="caution">
    <text evidence="5">The sequence shown here is derived from an EMBL/GenBank/DDBJ whole genome shotgun (WGS) entry which is preliminary data.</text>
</comment>
<feature type="binding site" evidence="4">
    <location>
        <position position="46"/>
    </location>
    <ligand>
        <name>Zn(2+)</name>
        <dbReference type="ChEBI" id="CHEBI:29105"/>
    </ligand>
</feature>
<evidence type="ECO:0000256" key="4">
    <source>
        <dbReference type="PIRSR" id="PIRSR601765-1"/>
    </source>
</evidence>
<dbReference type="VEuPathDB" id="FungiDB:A1O9_11542"/>
<proteinExistence type="inferred from homology"/>
<keyword evidence="2 4" id="KW-0479">Metal-binding</keyword>
<sequence>MKIAMEIEAAQVQNAGGRAFDAIRTLSVLQAIGNPGTIVVIHHTDCGMTHFHNNDIRKALVEQNPTSKGFVESMELGEITDGIEKSIRDIVALKKSPLIKQHTNIIGLAYDTDTGLLSEVLERESGI</sequence>
<organism evidence="5 6">
    <name type="scientific">Exophiala aquamarina CBS 119918</name>
    <dbReference type="NCBI Taxonomy" id="1182545"/>
    <lineage>
        <taxon>Eukaryota</taxon>
        <taxon>Fungi</taxon>
        <taxon>Dikarya</taxon>
        <taxon>Ascomycota</taxon>
        <taxon>Pezizomycotina</taxon>
        <taxon>Eurotiomycetes</taxon>
        <taxon>Chaetothyriomycetidae</taxon>
        <taxon>Chaetothyriales</taxon>
        <taxon>Herpotrichiellaceae</taxon>
        <taxon>Exophiala</taxon>
    </lineage>
</organism>
<dbReference type="HOGENOM" id="CLU_084253_2_1_1"/>
<keyword evidence="6" id="KW-1185">Reference proteome</keyword>
<dbReference type="GO" id="GO:0008270">
    <property type="term" value="F:zinc ion binding"/>
    <property type="evidence" value="ECO:0007669"/>
    <property type="project" value="InterPro"/>
</dbReference>
<evidence type="ECO:0000256" key="3">
    <source>
        <dbReference type="ARBA" id="ARBA00022833"/>
    </source>
</evidence>
<dbReference type="Gene3D" id="3.40.1050.10">
    <property type="entry name" value="Carbonic anhydrase"/>
    <property type="match status" value="1"/>
</dbReference>
<feature type="binding site" evidence="4">
    <location>
        <position position="43"/>
    </location>
    <ligand>
        <name>Zn(2+)</name>
        <dbReference type="ChEBI" id="CHEBI:29105"/>
    </ligand>
</feature>
<dbReference type="GeneID" id="25286440"/>
<comment type="similarity">
    <text evidence="1">Belongs to the beta-class carbonic anhydrase family.</text>
</comment>
<dbReference type="OrthoDB" id="10248475at2759"/>
<name>A0A072NY30_9EURO</name>
<dbReference type="STRING" id="1182545.A0A072NY30"/>
<dbReference type="GO" id="GO:0004089">
    <property type="term" value="F:carbonate dehydratase activity"/>
    <property type="evidence" value="ECO:0007669"/>
    <property type="project" value="InterPro"/>
</dbReference>
<dbReference type="InterPro" id="IPR001765">
    <property type="entry name" value="Carbonic_anhydrase"/>
</dbReference>
<dbReference type="PANTHER" id="PTHR43175">
    <property type="entry name" value="CARBONIC ANHYDRASE"/>
    <property type="match status" value="1"/>
</dbReference>
<evidence type="ECO:0000256" key="2">
    <source>
        <dbReference type="ARBA" id="ARBA00022723"/>
    </source>
</evidence>
<dbReference type="SUPFAM" id="SSF53056">
    <property type="entry name" value="beta-carbonic anhydrase, cab"/>
    <property type="match status" value="1"/>
</dbReference>
<dbReference type="InterPro" id="IPR036874">
    <property type="entry name" value="Carbonic_anhydrase_sf"/>
</dbReference>
<dbReference type="RefSeq" id="XP_013254892.1">
    <property type="nucleotide sequence ID" value="XM_013399438.1"/>
</dbReference>
<evidence type="ECO:0000256" key="1">
    <source>
        <dbReference type="ARBA" id="ARBA00006217"/>
    </source>
</evidence>
<accession>A0A072NY30</accession>
<dbReference type="EMBL" id="AMGV01000018">
    <property type="protein sequence ID" value="KEF52302.1"/>
    <property type="molecule type" value="Genomic_DNA"/>
</dbReference>
<dbReference type="Proteomes" id="UP000027920">
    <property type="component" value="Unassembled WGS sequence"/>
</dbReference>
<keyword evidence="3 4" id="KW-0862">Zinc</keyword>
<protein>
    <submittedName>
        <fullName evidence="5">Carbonate dehydratase</fullName>
    </submittedName>
</protein>
<reference evidence="5 6" key="1">
    <citation type="submission" date="2013-03" db="EMBL/GenBank/DDBJ databases">
        <title>The Genome Sequence of Exophiala aquamarina CBS 119918.</title>
        <authorList>
            <consortium name="The Broad Institute Genomics Platform"/>
            <person name="Cuomo C."/>
            <person name="de Hoog S."/>
            <person name="Gorbushina A."/>
            <person name="Walker B."/>
            <person name="Young S.K."/>
            <person name="Zeng Q."/>
            <person name="Gargeya S."/>
            <person name="Fitzgerald M."/>
            <person name="Haas B."/>
            <person name="Abouelleil A."/>
            <person name="Allen A.W."/>
            <person name="Alvarado L."/>
            <person name="Arachchi H.M."/>
            <person name="Berlin A.M."/>
            <person name="Chapman S.B."/>
            <person name="Gainer-Dewar J."/>
            <person name="Goldberg J."/>
            <person name="Griggs A."/>
            <person name="Gujja S."/>
            <person name="Hansen M."/>
            <person name="Howarth C."/>
            <person name="Imamovic A."/>
            <person name="Ireland A."/>
            <person name="Larimer J."/>
            <person name="McCowan C."/>
            <person name="Murphy C."/>
            <person name="Pearson M."/>
            <person name="Poon T.W."/>
            <person name="Priest M."/>
            <person name="Roberts A."/>
            <person name="Saif S."/>
            <person name="Shea T."/>
            <person name="Sisk P."/>
            <person name="Sykes S."/>
            <person name="Wortman J."/>
            <person name="Nusbaum C."/>
            <person name="Birren B."/>
        </authorList>
    </citation>
    <scope>NUCLEOTIDE SEQUENCE [LARGE SCALE GENOMIC DNA]</scope>
    <source>
        <strain evidence="5 6">CBS 119918</strain>
    </source>
</reference>
<evidence type="ECO:0000313" key="5">
    <source>
        <dbReference type="EMBL" id="KEF52302.1"/>
    </source>
</evidence>
<evidence type="ECO:0000313" key="6">
    <source>
        <dbReference type="Proteomes" id="UP000027920"/>
    </source>
</evidence>
<dbReference type="AlphaFoldDB" id="A0A072NY30"/>
<gene>
    <name evidence="5" type="ORF">A1O9_11542</name>
</gene>
<dbReference type="PANTHER" id="PTHR43175:SF3">
    <property type="entry name" value="CARBON DISULFIDE HYDROLASE"/>
    <property type="match status" value="1"/>
</dbReference>
<comment type="cofactor">
    <cofactor evidence="4">
        <name>Zn(2+)</name>
        <dbReference type="ChEBI" id="CHEBI:29105"/>
    </cofactor>
    <text evidence="4">Binds 1 zinc ion per subunit.</text>
</comment>
<dbReference type="SMART" id="SM00947">
    <property type="entry name" value="Pro_CA"/>
    <property type="match status" value="1"/>
</dbReference>